<dbReference type="PANTHER" id="PTHR10742">
    <property type="entry name" value="FLAVIN MONOAMINE OXIDASE"/>
    <property type="match status" value="1"/>
</dbReference>
<dbReference type="InterPro" id="IPR036188">
    <property type="entry name" value="FAD/NAD-bd_sf"/>
</dbReference>
<dbReference type="PANTHER" id="PTHR10742:SF418">
    <property type="entry name" value="AMINE OXIDASE DOMAIN-CONTAINING PROTEIN"/>
    <property type="match status" value="1"/>
</dbReference>
<evidence type="ECO:0000313" key="4">
    <source>
        <dbReference type="Proteomes" id="UP001190700"/>
    </source>
</evidence>
<sequence>MKAPESCSVAVIGAGIAGVQAAQALCKHFPDVVVLEASDRIGGRVNQVEGLVPWPVETGPEFIHGKENSELVKLANAAGWSCREYEWPDKYYFGKTGVWLNGDTEDAEIEQVHKIFEEVSDIKLSQGKDLTGLQMMQKQGASERAIAIAEVCYANDMGASLRELGVKELQTEKEAWVYGEEYLVLDRSLRNVVQYLAKDVQVVTNWPVTAVKVEEGSAGVVLTGPAGSKLRCAAVVVAVPLTVLQDSDIAFSPPLPAPKSHAVKTIRMGNAIKVLLAFEKSFWPEGLFDVCCMDSFLPEIWMLEYPAQEQQTPSPEGLKCRGTALITAFVAGEFADQMTSMADDEVIRRSLDQLDKMFAQPDLSRPASTAFTGGHVANWSKQKFIRGAYSFPTVGAAGCREALAAPIGGRLFFAGEATHVGVNPCLQAAMETGLRAAAEVTAALKPPRSRL</sequence>
<evidence type="ECO:0000256" key="1">
    <source>
        <dbReference type="ARBA" id="ARBA00005995"/>
    </source>
</evidence>
<accession>A0AAE0G7Y3</accession>
<dbReference type="AlphaFoldDB" id="A0AAE0G7Y3"/>
<gene>
    <name evidence="3" type="ORF">CYMTET_18830</name>
</gene>
<comment type="similarity">
    <text evidence="1">Belongs to the flavin monoamine oxidase family.</text>
</comment>
<protein>
    <recommendedName>
        <fullName evidence="2">Amine oxidase domain-containing protein</fullName>
    </recommendedName>
</protein>
<reference evidence="3 4" key="1">
    <citation type="journal article" date="2015" name="Genome Biol. Evol.">
        <title>Comparative Genomics of a Bacterivorous Green Alga Reveals Evolutionary Causalities and Consequences of Phago-Mixotrophic Mode of Nutrition.</title>
        <authorList>
            <person name="Burns J.A."/>
            <person name="Paasch A."/>
            <person name="Narechania A."/>
            <person name="Kim E."/>
        </authorList>
    </citation>
    <scope>NUCLEOTIDE SEQUENCE [LARGE SCALE GENOMIC DNA]</scope>
    <source>
        <strain evidence="3 4">PLY_AMNH</strain>
    </source>
</reference>
<dbReference type="Gene3D" id="3.50.50.60">
    <property type="entry name" value="FAD/NAD(P)-binding domain"/>
    <property type="match status" value="1"/>
</dbReference>
<proteinExistence type="inferred from homology"/>
<keyword evidence="4" id="KW-1185">Reference proteome</keyword>
<dbReference type="SUPFAM" id="SSF51905">
    <property type="entry name" value="FAD/NAD(P)-binding domain"/>
    <property type="match status" value="1"/>
</dbReference>
<dbReference type="InterPro" id="IPR050281">
    <property type="entry name" value="Flavin_monoamine_oxidase"/>
</dbReference>
<dbReference type="GO" id="GO:0016491">
    <property type="term" value="F:oxidoreductase activity"/>
    <property type="evidence" value="ECO:0007669"/>
    <property type="project" value="InterPro"/>
</dbReference>
<dbReference type="InterPro" id="IPR002937">
    <property type="entry name" value="Amino_oxidase"/>
</dbReference>
<feature type="domain" description="Amine oxidase" evidence="2">
    <location>
        <begin position="16"/>
        <end position="86"/>
    </location>
</feature>
<dbReference type="Gene3D" id="3.90.660.10">
    <property type="match status" value="1"/>
</dbReference>
<dbReference type="SUPFAM" id="SSF54373">
    <property type="entry name" value="FAD-linked reductases, C-terminal domain"/>
    <property type="match status" value="1"/>
</dbReference>
<name>A0AAE0G7Y3_9CHLO</name>
<organism evidence="3 4">
    <name type="scientific">Cymbomonas tetramitiformis</name>
    <dbReference type="NCBI Taxonomy" id="36881"/>
    <lineage>
        <taxon>Eukaryota</taxon>
        <taxon>Viridiplantae</taxon>
        <taxon>Chlorophyta</taxon>
        <taxon>Pyramimonadophyceae</taxon>
        <taxon>Pyramimonadales</taxon>
        <taxon>Pyramimonadaceae</taxon>
        <taxon>Cymbomonas</taxon>
    </lineage>
</organism>
<dbReference type="EMBL" id="LGRX02008729">
    <property type="protein sequence ID" value="KAK3272903.1"/>
    <property type="molecule type" value="Genomic_DNA"/>
</dbReference>
<evidence type="ECO:0000313" key="3">
    <source>
        <dbReference type="EMBL" id="KAK3272903.1"/>
    </source>
</evidence>
<evidence type="ECO:0000259" key="2">
    <source>
        <dbReference type="Pfam" id="PF01593"/>
    </source>
</evidence>
<comment type="caution">
    <text evidence="3">The sequence shown here is derived from an EMBL/GenBank/DDBJ whole genome shotgun (WGS) entry which is preliminary data.</text>
</comment>
<feature type="domain" description="Amine oxidase" evidence="2">
    <location>
        <begin position="179"/>
        <end position="440"/>
    </location>
</feature>
<dbReference type="Pfam" id="PF01593">
    <property type="entry name" value="Amino_oxidase"/>
    <property type="match status" value="2"/>
</dbReference>
<dbReference type="Proteomes" id="UP001190700">
    <property type="component" value="Unassembled WGS sequence"/>
</dbReference>